<dbReference type="Proteomes" id="UP000003288">
    <property type="component" value="Unassembled WGS sequence"/>
</dbReference>
<organism evidence="2 4">
    <name type="scientific">Caminibacter mediatlanticus TB-2</name>
    <dbReference type="NCBI Taxonomy" id="391592"/>
    <lineage>
        <taxon>Bacteria</taxon>
        <taxon>Pseudomonadati</taxon>
        <taxon>Campylobacterota</taxon>
        <taxon>Epsilonproteobacteria</taxon>
        <taxon>Nautiliales</taxon>
        <taxon>Nautiliaceae</taxon>
        <taxon>Caminibacter</taxon>
    </lineage>
</organism>
<feature type="transmembrane region" description="Helical" evidence="1">
    <location>
        <begin position="74"/>
        <end position="96"/>
    </location>
</feature>
<evidence type="ECO:0000313" key="5">
    <source>
        <dbReference type="Proteomes" id="UP000306825"/>
    </source>
</evidence>
<keyword evidence="1" id="KW-1133">Transmembrane helix</keyword>
<name>A0AAI9F2Z6_9BACT</name>
<dbReference type="PANTHER" id="PTHR35335">
    <property type="entry name" value="UPF0716 PROTEIN FXSA"/>
    <property type="match status" value="1"/>
</dbReference>
<proteinExistence type="predicted"/>
<sequence length="139" mass="16300">MIYFLIYLFLEILFSYEFAKLFTPFGLFLEVIFSAVVGVFILRTLHISIANNIQKVIHREITQEEFLASGLFKLIGAFLLIIPGVFSDILGVLFLFEPFARFIGKKLFKTKTEFYYHKNNFDNDEIIDVEIIEEIEKKL</sequence>
<dbReference type="Proteomes" id="UP000306825">
    <property type="component" value="Chromosome"/>
</dbReference>
<accession>A0AAI9F2Z6</accession>
<dbReference type="NCBIfam" id="NF008528">
    <property type="entry name" value="PRK11463.1-2"/>
    <property type="match status" value="1"/>
</dbReference>
<feature type="transmembrane region" description="Helical" evidence="1">
    <location>
        <begin position="21"/>
        <end position="42"/>
    </location>
</feature>
<dbReference type="EMBL" id="ABCJ01000001">
    <property type="protein sequence ID" value="EDM24275.1"/>
    <property type="molecule type" value="Genomic_DNA"/>
</dbReference>
<dbReference type="EMBL" id="CP040463">
    <property type="protein sequence ID" value="QCT94921.1"/>
    <property type="molecule type" value="Genomic_DNA"/>
</dbReference>
<gene>
    <name evidence="2" type="ORF">CMTB2_02128</name>
    <name evidence="3" type="ORF">FE773_06890</name>
</gene>
<dbReference type="InterPro" id="IPR007313">
    <property type="entry name" value="FxsA"/>
</dbReference>
<evidence type="ECO:0000313" key="2">
    <source>
        <dbReference type="EMBL" id="EDM24275.1"/>
    </source>
</evidence>
<evidence type="ECO:0000313" key="4">
    <source>
        <dbReference type="Proteomes" id="UP000003288"/>
    </source>
</evidence>
<protein>
    <submittedName>
        <fullName evidence="3">FxsA family protein</fullName>
    </submittedName>
</protein>
<dbReference type="PANTHER" id="PTHR35335:SF1">
    <property type="entry name" value="UPF0716 PROTEIN FXSA"/>
    <property type="match status" value="1"/>
</dbReference>
<dbReference type="AlphaFoldDB" id="A0AAI9F2Z6"/>
<evidence type="ECO:0000256" key="1">
    <source>
        <dbReference type="SAM" id="Phobius"/>
    </source>
</evidence>
<reference evidence="2 4" key="1">
    <citation type="journal article" date="2011" name="Stand. Genomic Sci.">
        <title>Draft genome sequence of Caminibacter mediatlanticus strain TB-2, an epsilonproteobacterium isolated from a deep-sea hydrothermal vent.</title>
        <authorList>
            <person name="Giovannelli D."/>
            <person name="Ferriera S."/>
            <person name="Johnson J."/>
            <person name="Kravitz S."/>
            <person name="Perez-Rodriguez I."/>
            <person name="Ricci J."/>
            <person name="O'Brien C."/>
            <person name="Voordeckers J.W."/>
            <person name="Bini E."/>
            <person name="Vetriani C."/>
        </authorList>
    </citation>
    <scope>NUCLEOTIDE SEQUENCE [LARGE SCALE GENOMIC DNA]</scope>
    <source>
        <strain evidence="2 4">TB-2</strain>
    </source>
</reference>
<dbReference type="GO" id="GO:0016020">
    <property type="term" value="C:membrane"/>
    <property type="evidence" value="ECO:0007669"/>
    <property type="project" value="InterPro"/>
</dbReference>
<dbReference type="Pfam" id="PF04186">
    <property type="entry name" value="FxsA"/>
    <property type="match status" value="1"/>
</dbReference>
<reference evidence="3 5" key="2">
    <citation type="submission" date="2019-05" db="EMBL/GenBank/DDBJ databases">
        <title>A comparative analysis of the Nautiliaceae.</title>
        <authorList>
            <person name="Grosche A."/>
            <person name="Smedile F."/>
            <person name="Vetriani C."/>
        </authorList>
    </citation>
    <scope>NUCLEOTIDE SEQUENCE [LARGE SCALE GENOMIC DNA]</scope>
    <source>
        <strain evidence="3 5">TB-2</strain>
    </source>
</reference>
<keyword evidence="1" id="KW-0812">Transmembrane</keyword>
<dbReference type="RefSeq" id="WP_007473048.1">
    <property type="nucleotide sequence ID" value="NZ_ABCJ01000001.1"/>
</dbReference>
<evidence type="ECO:0000313" key="3">
    <source>
        <dbReference type="EMBL" id="QCT94921.1"/>
    </source>
</evidence>
<keyword evidence="1" id="KW-0472">Membrane</keyword>
<keyword evidence="5" id="KW-1185">Reference proteome</keyword>